<dbReference type="InterPro" id="IPR001876">
    <property type="entry name" value="Znf_RanBP2"/>
</dbReference>
<dbReference type="SUPFAM" id="SSF90209">
    <property type="entry name" value="Ran binding protein zinc finger-like"/>
    <property type="match status" value="1"/>
</dbReference>
<feature type="transmembrane region" description="Helical" evidence="4">
    <location>
        <begin position="149"/>
        <end position="176"/>
    </location>
</feature>
<dbReference type="STRING" id="229920.ADM99_02590"/>
<dbReference type="Proteomes" id="UP000050430">
    <property type="component" value="Unassembled WGS sequence"/>
</dbReference>
<evidence type="ECO:0000256" key="2">
    <source>
        <dbReference type="ARBA" id="ARBA00022771"/>
    </source>
</evidence>
<dbReference type="Gene3D" id="4.10.1060.50">
    <property type="match status" value="1"/>
</dbReference>
<evidence type="ECO:0000259" key="5">
    <source>
        <dbReference type="PROSITE" id="PS50199"/>
    </source>
</evidence>
<dbReference type="SMART" id="SM00547">
    <property type="entry name" value="ZnF_RBZ"/>
    <property type="match status" value="3"/>
</dbReference>
<keyword evidence="4" id="KW-1133">Transmembrane helix</keyword>
<dbReference type="InterPro" id="IPR038587">
    <property type="entry name" value="Ribosomal_eL40_sf"/>
</dbReference>
<dbReference type="EMBL" id="LGCK01000006">
    <property type="protein sequence ID" value="KPL73151.1"/>
    <property type="molecule type" value="Genomic_DNA"/>
</dbReference>
<evidence type="ECO:0000313" key="7">
    <source>
        <dbReference type="Proteomes" id="UP000050430"/>
    </source>
</evidence>
<dbReference type="PROSITE" id="PS01358">
    <property type="entry name" value="ZF_RANBP2_1"/>
    <property type="match status" value="1"/>
</dbReference>
<dbReference type="Pfam" id="PF00641">
    <property type="entry name" value="Zn_ribbon_RanBP"/>
    <property type="match status" value="1"/>
</dbReference>
<protein>
    <recommendedName>
        <fullName evidence="5">RanBP2-type domain-containing protein</fullName>
    </recommendedName>
</protein>
<accession>A0A0P6WSH9</accession>
<evidence type="ECO:0000313" key="6">
    <source>
        <dbReference type="EMBL" id="KPL73151.1"/>
    </source>
</evidence>
<keyword evidence="4" id="KW-0812">Transmembrane</keyword>
<keyword evidence="1" id="KW-0479">Metal-binding</keyword>
<keyword evidence="4" id="KW-0472">Membrane</keyword>
<dbReference type="PROSITE" id="PS50199">
    <property type="entry name" value="ZF_RANBP2_2"/>
    <property type="match status" value="1"/>
</dbReference>
<comment type="caution">
    <text evidence="6">The sequence shown here is derived from an EMBL/GenBank/DDBJ whole genome shotgun (WGS) entry which is preliminary data.</text>
</comment>
<dbReference type="GO" id="GO:0008270">
    <property type="term" value="F:zinc ion binding"/>
    <property type="evidence" value="ECO:0007669"/>
    <property type="project" value="UniProtKB-KW"/>
</dbReference>
<gene>
    <name evidence="6" type="ORF">ADM99_02590</name>
</gene>
<dbReference type="AlphaFoldDB" id="A0A0P6WSH9"/>
<evidence type="ECO:0000256" key="1">
    <source>
        <dbReference type="ARBA" id="ARBA00022723"/>
    </source>
</evidence>
<dbReference type="OrthoDB" id="154705at2"/>
<evidence type="ECO:0000256" key="4">
    <source>
        <dbReference type="SAM" id="Phobius"/>
    </source>
</evidence>
<dbReference type="RefSeq" id="WP_062421534.1">
    <property type="nucleotide sequence ID" value="NZ_BBYA01000009.1"/>
</dbReference>
<sequence length="356" mass="38219">MAQKNLGYVELEWTCPNCKTRNPGLKKTCQSCGAPQPADVAFQSKADEQIITDAEKIKQAEKGADIHCGFCGARNPADATICSQCGGDLKEGTKRESGQVMGGFQSGTETKIKCPSCASENPANAQICSKCGSPLNATVKPQVTPKKGLSLGCLIALGIVALIAIIGIITLISLGAKKTALVGNLSGTAWERVIAMEEYGPVEKEDWRDSVPSSAILGTCTDRVRDVSDSPSGNSVEVCGEPYKVDKGNGVAEVVQDCKYEIHDDYCSYTVEEWHRGQDAVAKGTGSNVYWPNPGLDSKHREGSRSETYTLYFTADGKDYTYETSDFQLYQQAEPGSLWDLTVNGFGSVVELKPVN</sequence>
<keyword evidence="2" id="KW-0863">Zinc-finger</keyword>
<organism evidence="6 7">
    <name type="scientific">Leptolinea tardivitalis</name>
    <dbReference type="NCBI Taxonomy" id="229920"/>
    <lineage>
        <taxon>Bacteria</taxon>
        <taxon>Bacillati</taxon>
        <taxon>Chloroflexota</taxon>
        <taxon>Anaerolineae</taxon>
        <taxon>Anaerolineales</taxon>
        <taxon>Anaerolineaceae</taxon>
        <taxon>Leptolinea</taxon>
    </lineage>
</organism>
<name>A0A0P6WSH9_9CHLR</name>
<dbReference type="Pfam" id="PF12773">
    <property type="entry name" value="DZR"/>
    <property type="match status" value="1"/>
</dbReference>
<dbReference type="InterPro" id="IPR025874">
    <property type="entry name" value="DZR"/>
</dbReference>
<evidence type="ECO:0000256" key="3">
    <source>
        <dbReference type="ARBA" id="ARBA00022833"/>
    </source>
</evidence>
<keyword evidence="7" id="KW-1185">Reference proteome</keyword>
<proteinExistence type="predicted"/>
<reference evidence="6 7" key="1">
    <citation type="submission" date="2015-07" db="EMBL/GenBank/DDBJ databases">
        <title>Genome sequence of Leptolinea tardivitalis DSM 16556.</title>
        <authorList>
            <person name="Hemp J."/>
            <person name="Ward L.M."/>
            <person name="Pace L.A."/>
            <person name="Fischer W.W."/>
        </authorList>
    </citation>
    <scope>NUCLEOTIDE SEQUENCE [LARGE SCALE GENOMIC DNA]</scope>
    <source>
        <strain evidence="6 7">YMTK-2</strain>
    </source>
</reference>
<feature type="domain" description="RanBP2-type" evidence="5">
    <location>
        <begin position="5"/>
        <end position="38"/>
    </location>
</feature>
<keyword evidence="3" id="KW-0862">Zinc</keyword>
<dbReference type="InterPro" id="IPR036443">
    <property type="entry name" value="Znf_RanBP2_sf"/>
</dbReference>